<evidence type="ECO:0000313" key="8">
    <source>
        <dbReference type="EMBL" id="KAG9232755.1"/>
    </source>
</evidence>
<evidence type="ECO:0000313" key="9">
    <source>
        <dbReference type="Proteomes" id="UP000824998"/>
    </source>
</evidence>
<dbReference type="PANTHER" id="PTHR12363">
    <property type="entry name" value="TRANSPORTIN 3 AND IMPORTIN 13"/>
    <property type="match status" value="1"/>
</dbReference>
<evidence type="ECO:0000256" key="4">
    <source>
        <dbReference type="ARBA" id="ARBA00022694"/>
    </source>
</evidence>
<gene>
    <name evidence="8" type="ORF">BJ875DRAFT_466004</name>
</gene>
<dbReference type="GO" id="GO:0006606">
    <property type="term" value="P:protein import into nucleus"/>
    <property type="evidence" value="ECO:0007669"/>
    <property type="project" value="TreeGrafter"/>
</dbReference>
<dbReference type="InterPro" id="IPR016024">
    <property type="entry name" value="ARM-type_fold"/>
</dbReference>
<dbReference type="Gene3D" id="1.25.10.10">
    <property type="entry name" value="Leucine-rich Repeat Variant"/>
    <property type="match status" value="1"/>
</dbReference>
<feature type="domain" description="Exportin-1/Importin-beta-like" evidence="7">
    <location>
        <begin position="109"/>
        <end position="254"/>
    </location>
</feature>
<keyword evidence="4" id="KW-0819">tRNA processing</keyword>
<comment type="similarity">
    <text evidence="2">Belongs to the importin beta family.</text>
</comment>
<keyword evidence="5" id="KW-0539">Nucleus</keyword>
<dbReference type="InterPro" id="IPR011989">
    <property type="entry name" value="ARM-like"/>
</dbReference>
<dbReference type="OrthoDB" id="2016913at2759"/>
<protein>
    <submittedName>
        <fullName evidence="8">Armadillo-type protein</fullName>
    </submittedName>
</protein>
<evidence type="ECO:0000256" key="1">
    <source>
        <dbReference type="ARBA" id="ARBA00004123"/>
    </source>
</evidence>
<keyword evidence="9" id="KW-1185">Reference proteome</keyword>
<comment type="subcellular location">
    <subcellularLocation>
        <location evidence="1">Nucleus</location>
    </subcellularLocation>
</comment>
<evidence type="ECO:0000256" key="5">
    <source>
        <dbReference type="ARBA" id="ARBA00023242"/>
    </source>
</evidence>
<dbReference type="InterPro" id="IPR051345">
    <property type="entry name" value="Importin_beta-like_NTR"/>
</dbReference>
<evidence type="ECO:0000256" key="6">
    <source>
        <dbReference type="ARBA" id="ARBA00025147"/>
    </source>
</evidence>
<organism evidence="8 9">
    <name type="scientific">Amylocarpus encephaloides</name>
    <dbReference type="NCBI Taxonomy" id="45428"/>
    <lineage>
        <taxon>Eukaryota</taxon>
        <taxon>Fungi</taxon>
        <taxon>Dikarya</taxon>
        <taxon>Ascomycota</taxon>
        <taxon>Pezizomycotina</taxon>
        <taxon>Leotiomycetes</taxon>
        <taxon>Helotiales</taxon>
        <taxon>Helotiales incertae sedis</taxon>
        <taxon>Amylocarpus</taxon>
    </lineage>
</organism>
<dbReference type="SUPFAM" id="SSF48371">
    <property type="entry name" value="ARM repeat"/>
    <property type="match status" value="1"/>
</dbReference>
<evidence type="ECO:0000256" key="3">
    <source>
        <dbReference type="ARBA" id="ARBA00022448"/>
    </source>
</evidence>
<accession>A0A9P8C433</accession>
<evidence type="ECO:0000256" key="2">
    <source>
        <dbReference type="ARBA" id="ARBA00007991"/>
    </source>
</evidence>
<dbReference type="PANTHER" id="PTHR12363:SF33">
    <property type="entry name" value="IMPORTIN-13"/>
    <property type="match status" value="1"/>
</dbReference>
<comment type="caution">
    <text evidence="8">The sequence shown here is derived from an EMBL/GenBank/DDBJ whole genome shotgun (WGS) entry which is preliminary data.</text>
</comment>
<dbReference type="GO" id="GO:0008033">
    <property type="term" value="P:tRNA processing"/>
    <property type="evidence" value="ECO:0007669"/>
    <property type="project" value="UniProtKB-KW"/>
</dbReference>
<dbReference type="EMBL" id="MU251532">
    <property type="protein sequence ID" value="KAG9232755.1"/>
    <property type="molecule type" value="Genomic_DNA"/>
</dbReference>
<reference evidence="8" key="1">
    <citation type="journal article" date="2021" name="IMA Fungus">
        <title>Genomic characterization of three marine fungi, including Emericellopsis atlantica sp. nov. with signatures of a generalist lifestyle and marine biomass degradation.</title>
        <authorList>
            <person name="Hagestad O.C."/>
            <person name="Hou L."/>
            <person name="Andersen J.H."/>
            <person name="Hansen E.H."/>
            <person name="Altermark B."/>
            <person name="Li C."/>
            <person name="Kuhnert E."/>
            <person name="Cox R.J."/>
            <person name="Crous P.W."/>
            <person name="Spatafora J.W."/>
            <person name="Lail K."/>
            <person name="Amirebrahimi M."/>
            <person name="Lipzen A."/>
            <person name="Pangilinan J."/>
            <person name="Andreopoulos W."/>
            <person name="Hayes R.D."/>
            <person name="Ng V."/>
            <person name="Grigoriev I.V."/>
            <person name="Jackson S.A."/>
            <person name="Sutton T.D.S."/>
            <person name="Dobson A.D.W."/>
            <person name="Rama T."/>
        </authorList>
    </citation>
    <scope>NUCLEOTIDE SEQUENCE</scope>
    <source>
        <strain evidence="8">TRa018bII</strain>
    </source>
</reference>
<keyword evidence="3" id="KW-0813">Transport</keyword>
<dbReference type="Proteomes" id="UP000824998">
    <property type="component" value="Unassembled WGS sequence"/>
</dbReference>
<dbReference type="GO" id="GO:0005634">
    <property type="term" value="C:nucleus"/>
    <property type="evidence" value="ECO:0007669"/>
    <property type="project" value="UniProtKB-SubCell"/>
</dbReference>
<dbReference type="Pfam" id="PF08389">
    <property type="entry name" value="Xpo1"/>
    <property type="match status" value="1"/>
</dbReference>
<dbReference type="GO" id="GO:0005737">
    <property type="term" value="C:cytoplasm"/>
    <property type="evidence" value="ECO:0007669"/>
    <property type="project" value="TreeGrafter"/>
</dbReference>
<sequence>MATIQYEQLPTSLEEAVSLIIQLYQPGSPERLVKIQETLQRLQKSPEGWHLANNLANHQNEHVRFFAALTFIVKLNTDASSLTKEDAQALLQTIVRWLIQCLENSEGPLVLRKLCSTLVAYFFQFSASWKSCVKHLIYCVCVKAAMPYDSLGEAPDTQTLIQDIPDNNAVAIFWFATTLVEEVGKTDSNSMKQNEFHRRMLPNVDDIVPLISKYISNQSPDSSQAKVRQEAMKCYQAWVSYSHRAFIDDGLVLEPLQTLTKPTIMCLADETLYEVTIELLADLLSTYCKFFSEDDFQLLYSLFNSSWAQERYQQLIKGDFEFESIQFGLFTLAFGDATLQDLATRTEPQYQQFISALGGLLAAEGYPVHEDKIFVPALEFWNAFVENLIDAIHSDQGRDAHWFSVAQMHVTQAVERCWRKIQFPPAEIFNSWDSVDRTGFKDARRDFGDLLQQFYLVTHIPILGLFITLAMKAVDSRNWAELEASLYCLSCFPDNIGETEPRDIYLNKIFTAQVFSLFSNPPMEIPVRVMQSFLMLVDGYADYFERNTIFLPNVLNIVFSALSASALSSRASRTILRLCSDCRGLLVPEIGSFLQQYQTLTANSSLDKYVKEAIMEGMASLVQAMPEDHSKLPPLDQLLDFVDADIENCFQLIASQTGDHNLNGQSLSVVLARESPAVELGLSSLRCLVGIGKGLQTPHDTPVDLEESETPSTFWMAGDGSRIQRRVFTMVNRVYDVLGGHADIIDAACQLFRQGFREMEPGAFVMPSTMIVEFLLKSNVQTPRLGFVIGTACSFVTSHRTTVGNDEVFGALVQWISQILHQQGDVCNDPDIAQNGIDFLTRLLPKNLSALMSLQPPSDLEYLFMFTLKAITGTEPLPKTAAADFWSTFIGLLGLEPSFQTSVDSVLLHLGPVLAEALIFNIGGRSARSDLDKLSDPLKKLVVRQVHAKSWLESALTGANFPSDKVGVKDRLIFLQKIVSLRGARGTNQVVRDFWLACRGTNFAYVS</sequence>
<dbReference type="AlphaFoldDB" id="A0A9P8C433"/>
<evidence type="ECO:0000259" key="7">
    <source>
        <dbReference type="Pfam" id="PF08389"/>
    </source>
</evidence>
<name>A0A9P8C433_9HELO</name>
<comment type="function">
    <text evidence="6">tRNA nucleus export receptor which facilitates tRNA translocation across the nuclear pore complex. Involved in pre-tRNA splicing, probably by affecting the interaction of pre-tRNA with splicing endonuclease.</text>
</comment>
<dbReference type="InterPro" id="IPR013598">
    <property type="entry name" value="Exportin-1/Importin-b-like"/>
</dbReference>
<proteinExistence type="inferred from homology"/>